<gene>
    <name evidence="1" type="ORF">LCGC14_1678850</name>
</gene>
<proteinExistence type="predicted"/>
<evidence type="ECO:0000313" key="1">
    <source>
        <dbReference type="EMBL" id="KKM17135.1"/>
    </source>
</evidence>
<name>A0A0F9KP83_9ZZZZ</name>
<protein>
    <submittedName>
        <fullName evidence="1">Uncharacterized protein</fullName>
    </submittedName>
</protein>
<feature type="non-terminal residue" evidence="1">
    <location>
        <position position="50"/>
    </location>
</feature>
<sequence>MLKINNKQTNDYLIRQLPSATLFINQMFEVVHVSDRWISYFKLDTLTVLG</sequence>
<dbReference type="EMBL" id="LAZR01014521">
    <property type="protein sequence ID" value="KKM17135.1"/>
    <property type="molecule type" value="Genomic_DNA"/>
</dbReference>
<dbReference type="AlphaFoldDB" id="A0A0F9KP83"/>
<reference evidence="1" key="1">
    <citation type="journal article" date="2015" name="Nature">
        <title>Complex archaea that bridge the gap between prokaryotes and eukaryotes.</title>
        <authorList>
            <person name="Spang A."/>
            <person name="Saw J.H."/>
            <person name="Jorgensen S.L."/>
            <person name="Zaremba-Niedzwiedzka K."/>
            <person name="Martijn J."/>
            <person name="Lind A.E."/>
            <person name="van Eijk R."/>
            <person name="Schleper C."/>
            <person name="Guy L."/>
            <person name="Ettema T.J."/>
        </authorList>
    </citation>
    <scope>NUCLEOTIDE SEQUENCE</scope>
</reference>
<comment type="caution">
    <text evidence="1">The sequence shown here is derived from an EMBL/GenBank/DDBJ whole genome shotgun (WGS) entry which is preliminary data.</text>
</comment>
<accession>A0A0F9KP83</accession>
<organism evidence="1">
    <name type="scientific">marine sediment metagenome</name>
    <dbReference type="NCBI Taxonomy" id="412755"/>
    <lineage>
        <taxon>unclassified sequences</taxon>
        <taxon>metagenomes</taxon>
        <taxon>ecological metagenomes</taxon>
    </lineage>
</organism>